<reference evidence="2" key="1">
    <citation type="submission" date="2025-08" db="UniProtKB">
        <authorList>
            <consortium name="RefSeq"/>
        </authorList>
    </citation>
    <scope>IDENTIFICATION</scope>
</reference>
<sequence length="188" mass="20778">MDGIAICNAARCFIVGKAITNSSLGILNATNVTLQGSSSKNCSYSIEIETTCAPSAETKDHISVRFSDSAGNLIIVKHLKNPKLLYARKGFKKQGGAYGGFERCAIDLFEASGTCMKRSVCSLYLKKVGNDDWRPGWVKVLHQESSGALVPVSYMFYFRTFVPENVWYGLDYCHSKEGFMPHFATFET</sequence>
<dbReference type="InterPro" id="IPR010417">
    <property type="entry name" value="Embryo-specific_ATS3"/>
</dbReference>
<proteinExistence type="predicted"/>
<accession>A0AAJ6XQJ6</accession>
<keyword evidence="1" id="KW-1185">Reference proteome</keyword>
<dbReference type="InterPro" id="IPR036392">
    <property type="entry name" value="PLAT/LH2_dom_sf"/>
</dbReference>
<name>A0AAJ6XQJ6_POPEU</name>
<evidence type="ECO:0000313" key="1">
    <source>
        <dbReference type="Proteomes" id="UP000694918"/>
    </source>
</evidence>
<dbReference type="KEGG" id="peu:105127663"/>
<protein>
    <submittedName>
        <fullName evidence="2">Uncharacterized protein LOC105127663</fullName>
    </submittedName>
</protein>
<dbReference type="SUPFAM" id="SSF49723">
    <property type="entry name" value="Lipase/lipooxygenase domain (PLAT/LH2 domain)"/>
    <property type="match status" value="1"/>
</dbReference>
<dbReference type="PANTHER" id="PTHR31718:SF69">
    <property type="entry name" value="PLAT DOMAIN-CONTAINING PROTEIN"/>
    <property type="match status" value="1"/>
</dbReference>
<dbReference type="PANTHER" id="PTHR31718">
    <property type="entry name" value="PLAT DOMAIN-CONTAINING PROTEIN"/>
    <property type="match status" value="1"/>
</dbReference>
<dbReference type="AlphaFoldDB" id="A0AAJ6XQJ6"/>
<gene>
    <name evidence="2" type="primary">LOC105127663</name>
</gene>
<dbReference type="GeneID" id="105127663"/>
<dbReference type="RefSeq" id="XP_011027344.1">
    <property type="nucleotide sequence ID" value="XM_011029042.1"/>
</dbReference>
<dbReference type="Pfam" id="PF06232">
    <property type="entry name" value="ATS3"/>
    <property type="match status" value="1"/>
</dbReference>
<organism evidence="1 2">
    <name type="scientific">Populus euphratica</name>
    <name type="common">Euphrates poplar</name>
    <dbReference type="NCBI Taxonomy" id="75702"/>
    <lineage>
        <taxon>Eukaryota</taxon>
        <taxon>Viridiplantae</taxon>
        <taxon>Streptophyta</taxon>
        <taxon>Embryophyta</taxon>
        <taxon>Tracheophyta</taxon>
        <taxon>Spermatophyta</taxon>
        <taxon>Magnoliopsida</taxon>
        <taxon>eudicotyledons</taxon>
        <taxon>Gunneridae</taxon>
        <taxon>Pentapetalae</taxon>
        <taxon>rosids</taxon>
        <taxon>fabids</taxon>
        <taxon>Malpighiales</taxon>
        <taxon>Salicaceae</taxon>
        <taxon>Saliceae</taxon>
        <taxon>Populus</taxon>
    </lineage>
</organism>
<evidence type="ECO:0000313" key="2">
    <source>
        <dbReference type="RefSeq" id="XP_011027344.1"/>
    </source>
</evidence>
<dbReference type="Proteomes" id="UP000694918">
    <property type="component" value="Unplaced"/>
</dbReference>